<dbReference type="AlphaFoldDB" id="A0A645CS96"/>
<evidence type="ECO:0000256" key="3">
    <source>
        <dbReference type="ARBA" id="ARBA00022692"/>
    </source>
</evidence>
<evidence type="ECO:0000256" key="5">
    <source>
        <dbReference type="ARBA" id="ARBA00023136"/>
    </source>
</evidence>
<keyword evidence="3 7" id="KW-0812">Transmembrane</keyword>
<organism evidence="9">
    <name type="scientific">bioreactor metagenome</name>
    <dbReference type="NCBI Taxonomy" id="1076179"/>
    <lineage>
        <taxon>unclassified sequences</taxon>
        <taxon>metagenomes</taxon>
        <taxon>ecological metagenomes</taxon>
    </lineage>
</organism>
<evidence type="ECO:0000259" key="8">
    <source>
        <dbReference type="Pfam" id="PF02687"/>
    </source>
</evidence>
<evidence type="ECO:0000256" key="6">
    <source>
        <dbReference type="ARBA" id="ARBA00038076"/>
    </source>
</evidence>
<keyword evidence="5 7" id="KW-0472">Membrane</keyword>
<comment type="similarity">
    <text evidence="6">Belongs to the ABC-4 integral membrane protein family.</text>
</comment>
<evidence type="ECO:0000256" key="2">
    <source>
        <dbReference type="ARBA" id="ARBA00022475"/>
    </source>
</evidence>
<dbReference type="GO" id="GO:0005886">
    <property type="term" value="C:plasma membrane"/>
    <property type="evidence" value="ECO:0007669"/>
    <property type="project" value="UniProtKB-SubCell"/>
</dbReference>
<dbReference type="EMBL" id="VSSQ01029584">
    <property type="protein sequence ID" value="MPM79771.1"/>
    <property type="molecule type" value="Genomic_DNA"/>
</dbReference>
<evidence type="ECO:0000256" key="1">
    <source>
        <dbReference type="ARBA" id="ARBA00004651"/>
    </source>
</evidence>
<protein>
    <recommendedName>
        <fullName evidence="8">ABC3 transporter permease C-terminal domain-containing protein</fullName>
    </recommendedName>
</protein>
<keyword evidence="4 7" id="KW-1133">Transmembrane helix</keyword>
<comment type="caution">
    <text evidence="9">The sequence shown here is derived from an EMBL/GenBank/DDBJ whole genome shotgun (WGS) entry which is preliminary data.</text>
</comment>
<evidence type="ECO:0000256" key="7">
    <source>
        <dbReference type="SAM" id="Phobius"/>
    </source>
</evidence>
<accession>A0A645CS96</accession>
<dbReference type="GO" id="GO:0022857">
    <property type="term" value="F:transmembrane transporter activity"/>
    <property type="evidence" value="ECO:0007669"/>
    <property type="project" value="TreeGrafter"/>
</dbReference>
<dbReference type="InterPro" id="IPR050250">
    <property type="entry name" value="Macrolide_Exporter_MacB"/>
</dbReference>
<dbReference type="InterPro" id="IPR003838">
    <property type="entry name" value="ABC3_permease_C"/>
</dbReference>
<dbReference type="Pfam" id="PF02687">
    <property type="entry name" value="FtsX"/>
    <property type="match status" value="1"/>
</dbReference>
<evidence type="ECO:0000256" key="4">
    <source>
        <dbReference type="ARBA" id="ARBA00022989"/>
    </source>
</evidence>
<name>A0A645CS96_9ZZZZ</name>
<dbReference type="PANTHER" id="PTHR30572:SF4">
    <property type="entry name" value="ABC TRANSPORTER PERMEASE YTRF"/>
    <property type="match status" value="1"/>
</dbReference>
<feature type="transmembrane region" description="Helical" evidence="7">
    <location>
        <begin position="54"/>
        <end position="76"/>
    </location>
</feature>
<dbReference type="PANTHER" id="PTHR30572">
    <property type="entry name" value="MEMBRANE COMPONENT OF TRANSPORTER-RELATED"/>
    <property type="match status" value="1"/>
</dbReference>
<proteinExistence type="inferred from homology"/>
<reference evidence="9" key="1">
    <citation type="submission" date="2019-08" db="EMBL/GenBank/DDBJ databases">
        <authorList>
            <person name="Kucharzyk K."/>
            <person name="Murdoch R.W."/>
            <person name="Higgins S."/>
            <person name="Loffler F."/>
        </authorList>
    </citation>
    <scope>NUCLEOTIDE SEQUENCE</scope>
</reference>
<comment type="subcellular location">
    <subcellularLocation>
        <location evidence="1">Cell membrane</location>
        <topology evidence="1">Multi-pass membrane protein</topology>
    </subcellularLocation>
</comment>
<keyword evidence="2" id="KW-1003">Cell membrane</keyword>
<evidence type="ECO:0000313" key="9">
    <source>
        <dbReference type="EMBL" id="MPM79771.1"/>
    </source>
</evidence>
<feature type="domain" description="ABC3 transporter permease C-terminal" evidence="8">
    <location>
        <begin position="1"/>
        <end position="86"/>
    </location>
</feature>
<sequence length="93" mass="9737">MGATPRNLVTQILSESIVLTLIAGVAGLMFGVGLLSLAGKILENTDGMFKDPQISFSVGIGTLVILLVIGTLAGFIPANRAMKIKPIEAIREE</sequence>
<feature type="transmembrane region" description="Helical" evidence="7">
    <location>
        <begin position="12"/>
        <end position="34"/>
    </location>
</feature>
<gene>
    <name evidence="9" type="ORF">SDC9_126812</name>
</gene>